<comment type="similarity">
    <text evidence="5">Belongs to the eIF-3 subunit M family.</text>
</comment>
<dbReference type="GO" id="GO:0001732">
    <property type="term" value="P:formation of cytoplasmic translation initiation complex"/>
    <property type="evidence" value="ECO:0007669"/>
    <property type="project" value="UniProtKB-UniRule"/>
</dbReference>
<proteinExistence type="inferred from homology"/>
<organism evidence="8 9">
    <name type="scientific">Lachnellula subtilissima</name>
    <dbReference type="NCBI Taxonomy" id="602034"/>
    <lineage>
        <taxon>Eukaryota</taxon>
        <taxon>Fungi</taxon>
        <taxon>Dikarya</taxon>
        <taxon>Ascomycota</taxon>
        <taxon>Pezizomycotina</taxon>
        <taxon>Leotiomycetes</taxon>
        <taxon>Helotiales</taxon>
        <taxon>Lachnaceae</taxon>
        <taxon>Lachnellula</taxon>
    </lineage>
</organism>
<evidence type="ECO:0000256" key="3">
    <source>
        <dbReference type="ARBA" id="ARBA00022827"/>
    </source>
</evidence>
<dbReference type="PANTHER" id="PTHR43004:SF5">
    <property type="entry name" value="FAD-BINDING DOMAIN-CONTAINING PROTEIN"/>
    <property type="match status" value="1"/>
</dbReference>
<keyword evidence="9" id="KW-1185">Reference proteome</keyword>
<comment type="subcellular location">
    <subcellularLocation>
        <location evidence="5">Cytoplasm</location>
    </subcellularLocation>
</comment>
<dbReference type="SUPFAM" id="SSF54373">
    <property type="entry name" value="FAD-linked reductases, C-terminal domain"/>
    <property type="match status" value="1"/>
</dbReference>
<dbReference type="OrthoDB" id="1716816at2759"/>
<dbReference type="GO" id="GO:0033290">
    <property type="term" value="C:eukaryotic 48S preinitiation complex"/>
    <property type="evidence" value="ECO:0007669"/>
    <property type="project" value="UniProtKB-UniRule"/>
</dbReference>
<dbReference type="InterPro" id="IPR002938">
    <property type="entry name" value="FAD-bd"/>
</dbReference>
<dbReference type="GO" id="GO:0071949">
    <property type="term" value="F:FAD binding"/>
    <property type="evidence" value="ECO:0007669"/>
    <property type="project" value="InterPro"/>
</dbReference>
<dbReference type="Proteomes" id="UP000462212">
    <property type="component" value="Unassembled WGS sequence"/>
</dbReference>
<evidence type="ECO:0000259" key="7">
    <source>
        <dbReference type="PROSITE" id="PS50250"/>
    </source>
</evidence>
<comment type="caution">
    <text evidence="8">The sequence shown here is derived from an EMBL/GenBank/DDBJ whole genome shotgun (WGS) entry which is preliminary data.</text>
</comment>
<evidence type="ECO:0000256" key="6">
    <source>
        <dbReference type="SAM" id="MobiDB-lite"/>
    </source>
</evidence>
<dbReference type="GO" id="GO:0016709">
    <property type="term" value="F:oxidoreductase activity, acting on paired donors, with incorporation or reduction of molecular oxygen, NAD(P)H as one donor, and incorporation of one atom of oxygen"/>
    <property type="evidence" value="ECO:0007669"/>
    <property type="project" value="UniProtKB-ARBA"/>
</dbReference>
<dbReference type="PANTHER" id="PTHR43004">
    <property type="entry name" value="TRK SYSTEM POTASSIUM UPTAKE PROTEIN"/>
    <property type="match status" value="1"/>
</dbReference>
<feature type="domain" description="PCI" evidence="7">
    <location>
        <begin position="777"/>
        <end position="945"/>
    </location>
</feature>
<dbReference type="SUPFAM" id="SSF51905">
    <property type="entry name" value="FAD/NAD(P)-binding domain"/>
    <property type="match status" value="1"/>
</dbReference>
<dbReference type="InterPro" id="IPR038220">
    <property type="entry name" value="PHOX_C_sf"/>
</dbReference>
<dbReference type="InterPro" id="IPR000717">
    <property type="entry name" value="PCI_dom"/>
</dbReference>
<dbReference type="PRINTS" id="PR00420">
    <property type="entry name" value="RNGMNOXGNASE"/>
</dbReference>
<protein>
    <recommendedName>
        <fullName evidence="5">Eukaryotic translation initiation factor 3 subunit M</fullName>
        <shortName evidence="5">eIF3m</shortName>
    </recommendedName>
</protein>
<keyword evidence="4" id="KW-0560">Oxidoreductase</keyword>
<dbReference type="Pfam" id="PF18005">
    <property type="entry name" value="eIF3m_C_helix"/>
    <property type="match status" value="1"/>
</dbReference>
<keyword evidence="5" id="KW-0648">Protein biosynthesis</keyword>
<dbReference type="GO" id="GO:0003743">
    <property type="term" value="F:translation initiation factor activity"/>
    <property type="evidence" value="ECO:0007669"/>
    <property type="project" value="UniProtKB-UniRule"/>
</dbReference>
<sequence length="1021" mass="114247">MGSVENKVRHVDVLVVGGGPVGLVLAYQLARFGHSSSIAIIEKHPKSSQDQYGRAITLYPRSTEMLDQLDLADELAQECFACRDTVSYDKDGNEVQGRGWYFMENMKDTQWDFALVLRQKYQEEIFRRRLREKGVMLETPVELVSVTVDENIPSGGYRVTALLKNGVTGGEETVLCKYLIGADGGRSFVRRALEIPFEGSTTEDKWVRIDGIVETDVPKSRVYGAFESPTHGNVLWAALDHGATRIGFAFTAERQKGHPEFNEAAAVAEAIESVKPFKLKFTQVDWFTVYSVGQRVAKEFFTKDCIFLAGDACHTHSSGAAQGMNTGMHDAVNLAWKLSMVLRGLAPSSLLSTYESERLPNVQKLINYDKDISRLMTMQLPADWSGDPNADPNEILGTVMEEASTFTSGLSIAFGSNNVNVPGTFKSNVDQAPVKSGQRAPDVQLQKPATFEATRLHKEMPNIARFHAIVFAGEPEHTSVYLKEFSAAWEKSKMFSGVSPISWLTIPAKSSPSAYELLGVAPFGKVFYDKDQTAHSRYGINVKEGAIFVTRPDGWVGTAAALGGDAVEELELSSLKELPLHPLTLNPILHDTKREQQQQPIMQYCFVEGNFADLSRDLAEYLHISTEIEPLLEANTKDEVLKKLVTASAALNTYPEKEFTAAYNLLVYLVMQSPNVNMFLPRMCEHLSKPITSAPLNGSGLALNVLTTIFNLLQPDNDVRWNVFSAILRLVKNSGNFEILRPQLKKLDQWIEEWELDEEDQRKLYGQLADVAEDAGEQGESYQFILKALRTFPASEVSTKEAQDLSLRALKAALISSTHFDFHDLTSLPTIQALSDSHAEYSELLEIFSEKELEDYTDFRDENEDWIETEALDNSALHRKMRLLTLASVAASTNSKELEYKRIAKALQVPVEDVEMWVIDVIRAQLIEGKLSQQKQVFLIHRTTYRVFGEKQWREVATRLDTWRSSLRAVKEVISRERQQAEAQKERELHEAERKIAGASGMGAGRRAPGGRDNMIEMGTD</sequence>
<dbReference type="PROSITE" id="PS50250">
    <property type="entry name" value="PCI"/>
    <property type="match status" value="1"/>
</dbReference>
<dbReference type="SUPFAM" id="SSF52833">
    <property type="entry name" value="Thioredoxin-like"/>
    <property type="match status" value="1"/>
</dbReference>
<dbReference type="InterPro" id="IPR027528">
    <property type="entry name" value="eIF3m"/>
</dbReference>
<keyword evidence="5 8" id="KW-0396">Initiation factor</keyword>
<keyword evidence="5" id="KW-0963">Cytoplasm</keyword>
<gene>
    <name evidence="8" type="ORF">LSUB1_G000287</name>
</gene>
<dbReference type="InterPro" id="IPR012941">
    <property type="entry name" value="Phe_hydrox_C_dim_dom"/>
</dbReference>
<comment type="function">
    <text evidence="5">Component of the eukaryotic translation initiation factor 3 (eIF-3) complex, which is involved in protein synthesis of a specialized repertoire of mRNAs and, together with other initiation factors, stimulates binding of mRNA and methionyl-tRNAi to the 40S ribosome. The eIF-3 complex specifically targets and initiates translation of a subset of mRNAs involved in cell proliferation.</text>
</comment>
<keyword evidence="3" id="KW-0274">FAD</keyword>
<dbReference type="AlphaFoldDB" id="A0A8H8UEB6"/>
<evidence type="ECO:0000256" key="1">
    <source>
        <dbReference type="ARBA" id="ARBA00007801"/>
    </source>
</evidence>
<evidence type="ECO:0000313" key="9">
    <source>
        <dbReference type="Proteomes" id="UP000462212"/>
    </source>
</evidence>
<dbReference type="InterPro" id="IPR040750">
    <property type="entry name" value="eIF3m_C_helix"/>
</dbReference>
<dbReference type="Gene3D" id="3.40.30.20">
    <property type="match status" value="1"/>
</dbReference>
<evidence type="ECO:0000256" key="4">
    <source>
        <dbReference type="ARBA" id="ARBA00023002"/>
    </source>
</evidence>
<dbReference type="Pfam" id="PF01494">
    <property type="entry name" value="FAD_binding_3"/>
    <property type="match status" value="1"/>
</dbReference>
<dbReference type="Pfam" id="PF07976">
    <property type="entry name" value="Phe_hydrox_dim"/>
    <property type="match status" value="1"/>
</dbReference>
<dbReference type="Gene3D" id="3.30.9.10">
    <property type="entry name" value="D-Amino Acid Oxidase, subunit A, domain 2"/>
    <property type="match status" value="1"/>
</dbReference>
<dbReference type="InterPro" id="IPR036249">
    <property type="entry name" value="Thioredoxin-like_sf"/>
</dbReference>
<evidence type="ECO:0000256" key="2">
    <source>
        <dbReference type="ARBA" id="ARBA00022630"/>
    </source>
</evidence>
<feature type="compositionally biased region" description="Basic and acidic residues" evidence="6">
    <location>
        <begin position="981"/>
        <end position="996"/>
    </location>
</feature>
<dbReference type="InterPro" id="IPR050641">
    <property type="entry name" value="RIFMO-like"/>
</dbReference>
<reference evidence="8 9" key="1">
    <citation type="submission" date="2018-05" db="EMBL/GenBank/DDBJ databases">
        <title>Genome sequencing and assembly of the regulated plant pathogen Lachnellula willkommii and related sister species for the development of diagnostic species identification markers.</title>
        <authorList>
            <person name="Giroux E."/>
            <person name="Bilodeau G."/>
        </authorList>
    </citation>
    <scope>NUCLEOTIDE SEQUENCE [LARGE SCALE GENOMIC DNA]</scope>
    <source>
        <strain evidence="8 9">CBS 197.66</strain>
    </source>
</reference>
<comment type="similarity">
    <text evidence="1">Belongs to the PheA/TfdB FAD monooxygenase family.</text>
</comment>
<dbReference type="Gene3D" id="3.50.50.60">
    <property type="entry name" value="FAD/NAD(P)-binding domain"/>
    <property type="match status" value="1"/>
</dbReference>
<dbReference type="HAMAP" id="MF_03012">
    <property type="entry name" value="eIF3m"/>
    <property type="match status" value="1"/>
</dbReference>
<dbReference type="Pfam" id="PF01399">
    <property type="entry name" value="PCI"/>
    <property type="match status" value="1"/>
</dbReference>
<dbReference type="EMBL" id="QGMJ01000024">
    <property type="protein sequence ID" value="TVY44984.1"/>
    <property type="molecule type" value="Genomic_DNA"/>
</dbReference>
<accession>A0A8H8UEB6</accession>
<evidence type="ECO:0000313" key="8">
    <source>
        <dbReference type="EMBL" id="TVY44984.1"/>
    </source>
</evidence>
<feature type="region of interest" description="Disordered" evidence="6">
    <location>
        <begin position="981"/>
        <end position="1021"/>
    </location>
</feature>
<dbReference type="SMART" id="SM00088">
    <property type="entry name" value="PINT"/>
    <property type="match status" value="1"/>
</dbReference>
<name>A0A8H8UEB6_9HELO</name>
<evidence type="ECO:0000256" key="5">
    <source>
        <dbReference type="HAMAP-Rule" id="MF_03012"/>
    </source>
</evidence>
<dbReference type="InterPro" id="IPR036188">
    <property type="entry name" value="FAD/NAD-bd_sf"/>
</dbReference>
<dbReference type="GO" id="GO:0071541">
    <property type="term" value="C:eukaryotic translation initiation factor 3 complex, eIF3m"/>
    <property type="evidence" value="ECO:0007669"/>
    <property type="project" value="UniProtKB-UniRule"/>
</dbReference>
<dbReference type="GO" id="GO:0016282">
    <property type="term" value="C:eukaryotic 43S preinitiation complex"/>
    <property type="evidence" value="ECO:0007669"/>
    <property type="project" value="UniProtKB-UniRule"/>
</dbReference>
<keyword evidence="2" id="KW-0285">Flavoprotein</keyword>
<comment type="subunit">
    <text evidence="5">Component of the eukaryotic translation initiation factor 3 (eIF-3) complex.</text>
</comment>